<dbReference type="EMBL" id="AP022593">
    <property type="protein sequence ID" value="BBY48099.1"/>
    <property type="molecule type" value="Genomic_DNA"/>
</dbReference>
<proteinExistence type="predicted"/>
<dbReference type="PIRSF" id="PIRSF036625">
    <property type="entry name" value="GAF_ANTAR"/>
    <property type="match status" value="1"/>
</dbReference>
<evidence type="ECO:0000259" key="5">
    <source>
        <dbReference type="PROSITE" id="PS50921"/>
    </source>
</evidence>
<evidence type="ECO:0000313" key="6">
    <source>
        <dbReference type="EMBL" id="BBY48099.1"/>
    </source>
</evidence>
<evidence type="ECO:0000256" key="4">
    <source>
        <dbReference type="ARBA" id="ARBA00023163"/>
    </source>
</evidence>
<dbReference type="InterPro" id="IPR003018">
    <property type="entry name" value="GAF"/>
</dbReference>
<reference evidence="6 7" key="1">
    <citation type="journal article" date="2019" name="Emerg. Microbes Infect.">
        <title>Comprehensive subspecies identification of 175 nontuberculous mycobacteria species based on 7547 genomic profiles.</title>
        <authorList>
            <person name="Matsumoto Y."/>
            <person name="Kinjo T."/>
            <person name="Motooka D."/>
            <person name="Nabeya D."/>
            <person name="Jung N."/>
            <person name="Uechi K."/>
            <person name="Horii T."/>
            <person name="Iida T."/>
            <person name="Fujita J."/>
            <person name="Nakamura S."/>
        </authorList>
    </citation>
    <scope>NUCLEOTIDE SEQUENCE [LARGE SCALE GENOMIC DNA]</scope>
    <source>
        <strain evidence="6 7">JCM 18538</strain>
    </source>
</reference>
<dbReference type="KEGG" id="marz:MARA_15670"/>
<name>A0A7I7RVV8_9MYCO</name>
<keyword evidence="2" id="KW-0418">Kinase</keyword>
<dbReference type="Pfam" id="PF13185">
    <property type="entry name" value="GAF_2"/>
    <property type="match status" value="1"/>
</dbReference>
<keyword evidence="3" id="KW-0805">Transcription regulation</keyword>
<organism evidence="6 7">
    <name type="scientific">Mycolicibacterium arabiense</name>
    <dbReference type="NCBI Taxonomy" id="1286181"/>
    <lineage>
        <taxon>Bacteria</taxon>
        <taxon>Bacillati</taxon>
        <taxon>Actinomycetota</taxon>
        <taxon>Actinomycetes</taxon>
        <taxon>Mycobacteriales</taxon>
        <taxon>Mycobacteriaceae</taxon>
        <taxon>Mycolicibacterium</taxon>
    </lineage>
</organism>
<dbReference type="GO" id="GO:0003723">
    <property type="term" value="F:RNA binding"/>
    <property type="evidence" value="ECO:0007669"/>
    <property type="project" value="InterPro"/>
</dbReference>
<evidence type="ECO:0000256" key="3">
    <source>
        <dbReference type="ARBA" id="ARBA00023015"/>
    </source>
</evidence>
<dbReference type="SUPFAM" id="SSF55781">
    <property type="entry name" value="GAF domain-like"/>
    <property type="match status" value="1"/>
</dbReference>
<accession>A0A7I7RVV8</accession>
<geneLocation type="plasmid" evidence="7">
    <name>pjcm18538 dna</name>
</geneLocation>
<evidence type="ECO:0000256" key="1">
    <source>
        <dbReference type="ARBA" id="ARBA00022679"/>
    </source>
</evidence>
<keyword evidence="7" id="KW-1185">Reference proteome</keyword>
<dbReference type="Gene3D" id="3.30.450.40">
    <property type="match status" value="1"/>
</dbReference>
<dbReference type="GO" id="GO:0016301">
    <property type="term" value="F:kinase activity"/>
    <property type="evidence" value="ECO:0007669"/>
    <property type="project" value="UniProtKB-KW"/>
</dbReference>
<dbReference type="InterPro" id="IPR011006">
    <property type="entry name" value="CheY-like_superfamily"/>
</dbReference>
<gene>
    <name evidence="6" type="ORF">MARA_15670</name>
</gene>
<evidence type="ECO:0000313" key="7">
    <source>
        <dbReference type="Proteomes" id="UP000467428"/>
    </source>
</evidence>
<dbReference type="InterPro" id="IPR012074">
    <property type="entry name" value="GAF_ANTAR"/>
</dbReference>
<dbReference type="PROSITE" id="PS50921">
    <property type="entry name" value="ANTAR"/>
    <property type="match status" value="1"/>
</dbReference>
<dbReference type="AlphaFoldDB" id="A0A7I7RVV8"/>
<dbReference type="SMART" id="SM01012">
    <property type="entry name" value="ANTAR"/>
    <property type="match status" value="1"/>
</dbReference>
<dbReference type="SUPFAM" id="SSF52172">
    <property type="entry name" value="CheY-like"/>
    <property type="match status" value="1"/>
</dbReference>
<protein>
    <recommendedName>
        <fullName evidence="5">ANTAR domain-containing protein</fullName>
    </recommendedName>
</protein>
<evidence type="ECO:0000256" key="2">
    <source>
        <dbReference type="ARBA" id="ARBA00022777"/>
    </source>
</evidence>
<dbReference type="Gene3D" id="1.10.10.10">
    <property type="entry name" value="Winged helix-like DNA-binding domain superfamily/Winged helix DNA-binding domain"/>
    <property type="match status" value="1"/>
</dbReference>
<dbReference type="Pfam" id="PF03861">
    <property type="entry name" value="ANTAR"/>
    <property type="match status" value="1"/>
</dbReference>
<sequence>MARGNAIEDVLHNLTAASLALIRGADCAKLSVIDNGVLRSTAATSELAVSLDTPQQVARRGPCLEAISTRKAIRCDDLRTDARWPEFSPIAMTAGVRSVMSCPIDTPENGGATLSLFGFQTAAFGPESETIGAVLADHASIALLNQRQEREFQTALASRDVIGQAKGVVMERFGVDAHQAFAMLTALSQNTNTPVRDLAAKLVNPAGKALLPTSQWPSPRSRA</sequence>
<keyword evidence="4" id="KW-0804">Transcription</keyword>
<dbReference type="InterPro" id="IPR005561">
    <property type="entry name" value="ANTAR"/>
</dbReference>
<dbReference type="InterPro" id="IPR029016">
    <property type="entry name" value="GAF-like_dom_sf"/>
</dbReference>
<keyword evidence="1" id="KW-0808">Transferase</keyword>
<dbReference type="InterPro" id="IPR036388">
    <property type="entry name" value="WH-like_DNA-bd_sf"/>
</dbReference>
<feature type="domain" description="ANTAR" evidence="5">
    <location>
        <begin position="142"/>
        <end position="203"/>
    </location>
</feature>
<dbReference type="Proteomes" id="UP000467428">
    <property type="component" value="Chromosome"/>
</dbReference>